<feature type="compositionally biased region" description="Low complexity" evidence="1">
    <location>
        <begin position="45"/>
        <end position="55"/>
    </location>
</feature>
<sequence length="67" mass="6978">FMEKTITPDAAQDVEASKDLFNPTDAAQDVEASKDLTNPNDAALTGSFGSSSESKASTEKEGTPDVV</sequence>
<proteinExistence type="predicted"/>
<accession>A0A392W6P7</accession>
<dbReference type="EMBL" id="LXQA011411422">
    <property type="protein sequence ID" value="MCI96314.1"/>
    <property type="molecule type" value="Genomic_DNA"/>
</dbReference>
<feature type="region of interest" description="Disordered" evidence="1">
    <location>
        <begin position="30"/>
        <end position="67"/>
    </location>
</feature>
<organism evidence="2 3">
    <name type="scientific">Trifolium medium</name>
    <dbReference type="NCBI Taxonomy" id="97028"/>
    <lineage>
        <taxon>Eukaryota</taxon>
        <taxon>Viridiplantae</taxon>
        <taxon>Streptophyta</taxon>
        <taxon>Embryophyta</taxon>
        <taxon>Tracheophyta</taxon>
        <taxon>Spermatophyta</taxon>
        <taxon>Magnoliopsida</taxon>
        <taxon>eudicotyledons</taxon>
        <taxon>Gunneridae</taxon>
        <taxon>Pentapetalae</taxon>
        <taxon>rosids</taxon>
        <taxon>fabids</taxon>
        <taxon>Fabales</taxon>
        <taxon>Fabaceae</taxon>
        <taxon>Papilionoideae</taxon>
        <taxon>50 kb inversion clade</taxon>
        <taxon>NPAAA clade</taxon>
        <taxon>Hologalegina</taxon>
        <taxon>IRL clade</taxon>
        <taxon>Trifolieae</taxon>
        <taxon>Trifolium</taxon>
    </lineage>
</organism>
<keyword evidence="3" id="KW-1185">Reference proteome</keyword>
<name>A0A392W6P7_9FABA</name>
<reference evidence="2 3" key="1">
    <citation type="journal article" date="2018" name="Front. Plant Sci.">
        <title>Red Clover (Trifolium pratense) and Zigzag Clover (T. medium) - A Picture of Genomic Similarities and Differences.</title>
        <authorList>
            <person name="Dluhosova J."/>
            <person name="Istvanek J."/>
            <person name="Nedelnik J."/>
            <person name="Repkova J."/>
        </authorList>
    </citation>
    <scope>NUCLEOTIDE SEQUENCE [LARGE SCALE GENOMIC DNA]</scope>
    <source>
        <strain evidence="3">cv. 10/8</strain>
        <tissue evidence="2">Leaf</tissue>
    </source>
</reference>
<feature type="compositionally biased region" description="Basic and acidic residues" evidence="1">
    <location>
        <begin position="56"/>
        <end position="67"/>
    </location>
</feature>
<feature type="non-terminal residue" evidence="2">
    <location>
        <position position="67"/>
    </location>
</feature>
<dbReference type="Proteomes" id="UP000265520">
    <property type="component" value="Unassembled WGS sequence"/>
</dbReference>
<evidence type="ECO:0000256" key="1">
    <source>
        <dbReference type="SAM" id="MobiDB-lite"/>
    </source>
</evidence>
<protein>
    <submittedName>
        <fullName evidence="2">Uncharacterized protein</fullName>
    </submittedName>
</protein>
<dbReference type="AlphaFoldDB" id="A0A392W6P7"/>
<feature type="non-terminal residue" evidence="2">
    <location>
        <position position="1"/>
    </location>
</feature>
<evidence type="ECO:0000313" key="3">
    <source>
        <dbReference type="Proteomes" id="UP000265520"/>
    </source>
</evidence>
<evidence type="ECO:0000313" key="2">
    <source>
        <dbReference type="EMBL" id="MCI96314.1"/>
    </source>
</evidence>
<comment type="caution">
    <text evidence="2">The sequence shown here is derived from an EMBL/GenBank/DDBJ whole genome shotgun (WGS) entry which is preliminary data.</text>
</comment>